<sequence length="275" mass="28072">MPSIPALRIPGRHARSAAALLGASVLLLTACGGNGTDGSGDAAATQSAAEQTAGTTEQPAASDPQAGGDGASQGQDYVDEAINSGYALNTVDDLPVVTMYTDYECPACQSAHPLVEQAAESLDGTVTVMVKNYPLPIHDNAVPTARAVEAAAMQDQAHEYASHLYENAEDWTPLSGGELDDYFVTTAEDLGLDVDQFTGDYSSGAVAQIVDAHSQQAGELELPGTPSFVVADQQVDLENVRTADDLAGAFEDATDSAGSDAATPAGGTAEPTPGN</sequence>
<evidence type="ECO:0000256" key="2">
    <source>
        <dbReference type="SAM" id="MobiDB-lite"/>
    </source>
</evidence>
<gene>
    <name evidence="4" type="ORF">GTW58_00875</name>
</gene>
<evidence type="ECO:0000259" key="3">
    <source>
        <dbReference type="PROSITE" id="PS51352"/>
    </source>
</evidence>
<dbReference type="InterPro" id="IPR012336">
    <property type="entry name" value="Thioredoxin-like_fold"/>
</dbReference>
<protein>
    <submittedName>
        <fullName evidence="4">Thioredoxin domain-containing protein</fullName>
    </submittedName>
</protein>
<dbReference type="RefSeq" id="WP_119932158.1">
    <property type="nucleotide sequence ID" value="NZ_JAAVUN010000001.1"/>
</dbReference>
<feature type="region of interest" description="Disordered" evidence="2">
    <location>
        <begin position="37"/>
        <end position="76"/>
    </location>
</feature>
<organism evidence="4 5">
    <name type="scientific">Kocuria subflava</name>
    <dbReference type="NCBI Taxonomy" id="1736139"/>
    <lineage>
        <taxon>Bacteria</taxon>
        <taxon>Bacillati</taxon>
        <taxon>Actinomycetota</taxon>
        <taxon>Actinomycetes</taxon>
        <taxon>Micrococcales</taxon>
        <taxon>Micrococcaceae</taxon>
        <taxon>Kocuria</taxon>
    </lineage>
</organism>
<dbReference type="InterPro" id="IPR036249">
    <property type="entry name" value="Thioredoxin-like_sf"/>
</dbReference>
<dbReference type="PROSITE" id="PS51352">
    <property type="entry name" value="THIOREDOXIN_2"/>
    <property type="match status" value="1"/>
</dbReference>
<feature type="region of interest" description="Disordered" evidence="2">
    <location>
        <begin position="247"/>
        <end position="275"/>
    </location>
</feature>
<proteinExistence type="inferred from homology"/>
<comment type="similarity">
    <text evidence="1">Belongs to the thioredoxin family. DsbA subfamily.</text>
</comment>
<feature type="domain" description="Thioredoxin" evidence="3">
    <location>
        <begin position="52"/>
        <end position="255"/>
    </location>
</feature>
<keyword evidence="5" id="KW-1185">Reference proteome</keyword>
<dbReference type="Gene3D" id="3.40.30.10">
    <property type="entry name" value="Glutaredoxin"/>
    <property type="match status" value="1"/>
</dbReference>
<dbReference type="PANTHER" id="PTHR13887:SF55">
    <property type="entry name" value="SLR0313 PROTEIN"/>
    <property type="match status" value="1"/>
</dbReference>
<dbReference type="InterPro" id="IPR013766">
    <property type="entry name" value="Thioredoxin_domain"/>
</dbReference>
<accession>A0A846TNJ6</accession>
<reference evidence="4 5" key="1">
    <citation type="submission" date="2020-02" db="EMBL/GenBank/DDBJ databases">
        <authorList>
            <person name="Sun Q."/>
        </authorList>
    </citation>
    <scope>NUCLEOTIDE SEQUENCE [LARGE SCALE GENOMIC DNA]</scope>
    <source>
        <strain evidence="4 5">YIM 13062</strain>
    </source>
</reference>
<dbReference type="PANTHER" id="PTHR13887">
    <property type="entry name" value="GLUTATHIONE S-TRANSFERASE KAPPA"/>
    <property type="match status" value="1"/>
</dbReference>
<name>A0A846TNJ6_9MICC</name>
<dbReference type="Proteomes" id="UP000521379">
    <property type="component" value="Unassembled WGS sequence"/>
</dbReference>
<evidence type="ECO:0000313" key="5">
    <source>
        <dbReference type="Proteomes" id="UP000521379"/>
    </source>
</evidence>
<dbReference type="EMBL" id="JAAVUN010000001">
    <property type="protein sequence ID" value="NKE08520.1"/>
    <property type="molecule type" value="Genomic_DNA"/>
</dbReference>
<evidence type="ECO:0000256" key="1">
    <source>
        <dbReference type="ARBA" id="ARBA00005791"/>
    </source>
</evidence>
<dbReference type="Pfam" id="PF13462">
    <property type="entry name" value="Thioredoxin_4"/>
    <property type="match status" value="1"/>
</dbReference>
<dbReference type="AlphaFoldDB" id="A0A846TNJ6"/>
<evidence type="ECO:0000313" key="4">
    <source>
        <dbReference type="EMBL" id="NKE08520.1"/>
    </source>
</evidence>
<dbReference type="SUPFAM" id="SSF52833">
    <property type="entry name" value="Thioredoxin-like"/>
    <property type="match status" value="1"/>
</dbReference>
<comment type="caution">
    <text evidence="4">The sequence shown here is derived from an EMBL/GenBank/DDBJ whole genome shotgun (WGS) entry which is preliminary data.</text>
</comment>
<feature type="compositionally biased region" description="Low complexity" evidence="2">
    <location>
        <begin position="39"/>
        <end position="61"/>
    </location>
</feature>
<feature type="compositionally biased region" description="Low complexity" evidence="2">
    <location>
        <begin position="255"/>
        <end position="275"/>
    </location>
</feature>